<sequence length="381" mass="44902">MKIAIINLGVDTNYGGSLQRYALCKCLTDLGHQPIFIPTHFYVKVPHGVKAILLYIKRIILKYILRRDNTLTVLFEKKCKIDEDINMPVFYEFFRRNVPYYNRIFESLDCLKELNNDNFDAFLVGSDQVWRASTNTHYYFLDFVKKGKKIAYAASFGNAAEDYTQEMINRIRLLVSKFDAVSVREKKAIDIFRRFNWTLSYTPECVLDPTLLLDKDDYLKILNQSSLKKNNDRNLFYYILDFDSQKKSFVERFSYNKGLSYHGLNSLHPYLEFSDTNPLPSVEQWISYIRDAEYVITDSFHGTMFSIIFNKPFITLLNSKRGSERYNPIMNQLGLEDRLVADNQLDQLSDVDFPAINWKFVNDRLSQLREKSFMWLKQNIV</sequence>
<dbReference type="Pfam" id="PF04230">
    <property type="entry name" value="PS_pyruv_trans"/>
    <property type="match status" value="1"/>
</dbReference>
<dbReference type="InterPro" id="IPR007345">
    <property type="entry name" value="Polysacch_pyruvyl_Trfase"/>
</dbReference>
<keyword evidence="2" id="KW-0808">Transferase</keyword>
<reference evidence="2 3" key="1">
    <citation type="submission" date="2019-09" db="EMBL/GenBank/DDBJ databases">
        <title>Distinct polysaccharide growth profiles of human intestinal Prevotella copri isolates.</title>
        <authorList>
            <person name="Fehlner-Peach H."/>
            <person name="Magnabosco C."/>
            <person name="Raghavan V."/>
            <person name="Scher J.U."/>
            <person name="Tett A."/>
            <person name="Cox L.M."/>
            <person name="Gottsegen C."/>
            <person name="Watters A."/>
            <person name="Wiltshire- Gordon J.D."/>
            <person name="Segata N."/>
            <person name="Bonneau R."/>
            <person name="Littman D.R."/>
        </authorList>
    </citation>
    <scope>NUCLEOTIDE SEQUENCE [LARGE SCALE GENOMIC DNA]</scope>
    <source>
        <strain evidence="2 3">BVe41219</strain>
    </source>
</reference>
<dbReference type="GO" id="GO:0016740">
    <property type="term" value="F:transferase activity"/>
    <property type="evidence" value="ECO:0007669"/>
    <property type="project" value="UniProtKB-KW"/>
</dbReference>
<feature type="domain" description="Polysaccharide pyruvyl transferase" evidence="1">
    <location>
        <begin position="13"/>
        <end position="319"/>
    </location>
</feature>
<proteinExistence type="predicted"/>
<dbReference type="AlphaFoldDB" id="A0A6A7VL59"/>
<comment type="caution">
    <text evidence="2">The sequence shown here is derived from an EMBL/GenBank/DDBJ whole genome shotgun (WGS) entry which is preliminary data.</text>
</comment>
<dbReference type="RefSeq" id="WP_153094041.1">
    <property type="nucleotide sequence ID" value="NZ_VZAK01000052.1"/>
</dbReference>
<dbReference type="Proteomes" id="UP000358159">
    <property type="component" value="Unassembled WGS sequence"/>
</dbReference>
<dbReference type="EMBL" id="VZAZ01000030">
    <property type="protein sequence ID" value="MQO55486.1"/>
    <property type="molecule type" value="Genomic_DNA"/>
</dbReference>
<name>A0A6A7VL59_9BACT</name>
<evidence type="ECO:0000313" key="2">
    <source>
        <dbReference type="EMBL" id="MQO55486.1"/>
    </source>
</evidence>
<evidence type="ECO:0000259" key="1">
    <source>
        <dbReference type="Pfam" id="PF04230"/>
    </source>
</evidence>
<protein>
    <submittedName>
        <fullName evidence="2">Polysaccharide pyruvyl transferase family protein</fullName>
    </submittedName>
</protein>
<organism evidence="2 3">
    <name type="scientific">Segatella copri</name>
    <dbReference type="NCBI Taxonomy" id="165179"/>
    <lineage>
        <taxon>Bacteria</taxon>
        <taxon>Pseudomonadati</taxon>
        <taxon>Bacteroidota</taxon>
        <taxon>Bacteroidia</taxon>
        <taxon>Bacteroidales</taxon>
        <taxon>Prevotellaceae</taxon>
        <taxon>Segatella</taxon>
    </lineage>
</organism>
<evidence type="ECO:0000313" key="3">
    <source>
        <dbReference type="Proteomes" id="UP000358159"/>
    </source>
</evidence>
<accession>A0A6A7VL59</accession>
<gene>
    <name evidence="2" type="ORF">F7D42_07155</name>
</gene>